<protein>
    <submittedName>
        <fullName evidence="1">Uncharacterized protein</fullName>
    </submittedName>
</protein>
<reference evidence="2" key="1">
    <citation type="journal article" date="2013" name="Science">
        <title>The Amborella genome and the evolution of flowering plants.</title>
        <authorList>
            <consortium name="Amborella Genome Project"/>
        </authorList>
    </citation>
    <scope>NUCLEOTIDE SEQUENCE [LARGE SCALE GENOMIC DNA]</scope>
</reference>
<dbReference type="AlphaFoldDB" id="W1NDV2"/>
<name>W1NDV2_AMBTC</name>
<accession>W1NDV2</accession>
<evidence type="ECO:0000313" key="1">
    <source>
        <dbReference type="EMBL" id="ERM93528.1"/>
    </source>
</evidence>
<gene>
    <name evidence="1" type="ORF">AMTR_s00004p00062150</name>
</gene>
<dbReference type="Proteomes" id="UP000017836">
    <property type="component" value="Unassembled WGS sequence"/>
</dbReference>
<keyword evidence="2" id="KW-1185">Reference proteome</keyword>
<organism evidence="1 2">
    <name type="scientific">Amborella trichopoda</name>
    <dbReference type="NCBI Taxonomy" id="13333"/>
    <lineage>
        <taxon>Eukaryota</taxon>
        <taxon>Viridiplantae</taxon>
        <taxon>Streptophyta</taxon>
        <taxon>Embryophyta</taxon>
        <taxon>Tracheophyta</taxon>
        <taxon>Spermatophyta</taxon>
        <taxon>Magnoliopsida</taxon>
        <taxon>Amborellales</taxon>
        <taxon>Amborellaceae</taxon>
        <taxon>Amborella</taxon>
    </lineage>
</organism>
<dbReference type="Gramene" id="ERM93528">
    <property type="protein sequence ID" value="ERM93528"/>
    <property type="gene ID" value="AMTR_s00004p00062150"/>
</dbReference>
<sequence length="104" mass="11419">METAPGLGEMTRESQVDNYPTSKHCIQGLQGHAHAYTIESVARPRSHILNLACGKAVLMAVLAPGLVTGWNIWMLVSEPVAQTKMPVKSGVATMPESRYMKFFF</sequence>
<evidence type="ECO:0000313" key="2">
    <source>
        <dbReference type="Proteomes" id="UP000017836"/>
    </source>
</evidence>
<proteinExistence type="predicted"/>
<dbReference type="EMBL" id="KI397628">
    <property type="protein sequence ID" value="ERM93528.1"/>
    <property type="molecule type" value="Genomic_DNA"/>
</dbReference>
<dbReference type="HOGENOM" id="CLU_2253683_0_0_1"/>